<feature type="compositionally biased region" description="Basic residues" evidence="1">
    <location>
        <begin position="206"/>
        <end position="219"/>
    </location>
</feature>
<feature type="compositionally biased region" description="Basic and acidic residues" evidence="1">
    <location>
        <begin position="161"/>
        <end position="177"/>
    </location>
</feature>
<reference evidence="3" key="2">
    <citation type="journal article" date="2018" name="Plant J.">
        <title>The Sorghum bicolor reference genome: improved assembly, gene annotations, a transcriptome atlas, and signatures of genome organization.</title>
        <authorList>
            <person name="McCormick R.F."/>
            <person name="Truong S.K."/>
            <person name="Sreedasyam A."/>
            <person name="Jenkins J."/>
            <person name="Shu S."/>
            <person name="Sims D."/>
            <person name="Kennedy M."/>
            <person name="Amirebrahimi M."/>
            <person name="Weers B.D."/>
            <person name="McKinley B."/>
            <person name="Mattison A."/>
            <person name="Morishige D.T."/>
            <person name="Grimwood J."/>
            <person name="Schmutz J."/>
            <person name="Mullet J.E."/>
        </authorList>
    </citation>
    <scope>NUCLEOTIDE SEQUENCE [LARGE SCALE GENOMIC DNA]</scope>
    <source>
        <strain evidence="3">cv. BTx623</strain>
    </source>
</reference>
<dbReference type="EMBL" id="CM000761">
    <property type="protein sequence ID" value="OQU90561.1"/>
    <property type="molecule type" value="Genomic_DNA"/>
</dbReference>
<reference evidence="2 3" key="1">
    <citation type="journal article" date="2009" name="Nature">
        <title>The Sorghum bicolor genome and the diversification of grasses.</title>
        <authorList>
            <person name="Paterson A.H."/>
            <person name="Bowers J.E."/>
            <person name="Bruggmann R."/>
            <person name="Dubchak I."/>
            <person name="Grimwood J."/>
            <person name="Gundlach H."/>
            <person name="Haberer G."/>
            <person name="Hellsten U."/>
            <person name="Mitros T."/>
            <person name="Poliakov A."/>
            <person name="Schmutz J."/>
            <person name="Spannagl M."/>
            <person name="Tang H."/>
            <person name="Wang X."/>
            <person name="Wicker T."/>
            <person name="Bharti A.K."/>
            <person name="Chapman J."/>
            <person name="Feltus F.A."/>
            <person name="Gowik U."/>
            <person name="Grigoriev I.V."/>
            <person name="Lyons E."/>
            <person name="Maher C.A."/>
            <person name="Martis M."/>
            <person name="Narechania A."/>
            <person name="Otillar R.P."/>
            <person name="Penning B.W."/>
            <person name="Salamov A.A."/>
            <person name="Wang Y."/>
            <person name="Zhang L."/>
            <person name="Carpita N.C."/>
            <person name="Freeling M."/>
            <person name="Gingle A.R."/>
            <person name="Hash C.T."/>
            <person name="Keller B."/>
            <person name="Klein P."/>
            <person name="Kresovich S."/>
            <person name="McCann M.C."/>
            <person name="Ming R."/>
            <person name="Peterson D.G."/>
            <person name="Mehboob-ur-Rahman"/>
            <person name="Ware D."/>
            <person name="Westhoff P."/>
            <person name="Mayer K.F."/>
            <person name="Messing J."/>
            <person name="Rokhsar D.S."/>
        </authorList>
    </citation>
    <scope>NUCLEOTIDE SEQUENCE [LARGE SCALE GENOMIC DNA]</scope>
    <source>
        <strain evidence="3">cv. BTx623</strain>
    </source>
</reference>
<feature type="region of interest" description="Disordered" evidence="1">
    <location>
        <begin position="199"/>
        <end position="242"/>
    </location>
</feature>
<organism evidence="2 3">
    <name type="scientific">Sorghum bicolor</name>
    <name type="common">Sorghum</name>
    <name type="synonym">Sorghum vulgare</name>
    <dbReference type="NCBI Taxonomy" id="4558"/>
    <lineage>
        <taxon>Eukaryota</taxon>
        <taxon>Viridiplantae</taxon>
        <taxon>Streptophyta</taxon>
        <taxon>Embryophyta</taxon>
        <taxon>Tracheophyta</taxon>
        <taxon>Spermatophyta</taxon>
        <taxon>Magnoliopsida</taxon>
        <taxon>Liliopsida</taxon>
        <taxon>Poales</taxon>
        <taxon>Poaceae</taxon>
        <taxon>PACMAD clade</taxon>
        <taxon>Panicoideae</taxon>
        <taxon>Andropogonodae</taxon>
        <taxon>Andropogoneae</taxon>
        <taxon>Sorghinae</taxon>
        <taxon>Sorghum</taxon>
    </lineage>
</organism>
<protein>
    <submittedName>
        <fullName evidence="2">Uncharacterized protein</fullName>
    </submittedName>
</protein>
<dbReference type="Proteomes" id="UP000000768">
    <property type="component" value="Chromosome 2"/>
</dbReference>
<evidence type="ECO:0000313" key="3">
    <source>
        <dbReference type="Proteomes" id="UP000000768"/>
    </source>
</evidence>
<keyword evidence="3" id="KW-1185">Reference proteome</keyword>
<accession>A0A1W0W889</accession>
<sequence>MAVAPDGLAAQAEGADGLAQPAVEAEAPIDALALARALLPTISHPAIEYNDAPIEVERCILDLLYLLFLYITIDWATLQIVETHDDEGRIQIMSESQMCELFGNGNEFGQDIDVAAIPTSDVVPIDLPFLVGAPLAKLSVERLRKLRMKGSMEGGHKKKGSKDGKFTNEGEGEKGCENDIAPTNRKRKKMIRGPMTCRRCSEKGHRQASAKKCRQPRKNITKEPAEPSTPRRPTREEILRDSLGRVTKSKLALLLGEYTSSQADITSPMRMLT</sequence>
<proteinExistence type="predicted"/>
<feature type="region of interest" description="Disordered" evidence="1">
    <location>
        <begin position="150"/>
        <end position="180"/>
    </location>
</feature>
<evidence type="ECO:0000256" key="1">
    <source>
        <dbReference type="SAM" id="MobiDB-lite"/>
    </source>
</evidence>
<dbReference type="Gramene" id="OQU90561">
    <property type="protein sequence ID" value="OQU90561"/>
    <property type="gene ID" value="SORBI_3002G430601"/>
</dbReference>
<feature type="compositionally biased region" description="Basic and acidic residues" evidence="1">
    <location>
        <begin position="233"/>
        <end position="242"/>
    </location>
</feature>
<name>A0A1W0W889_SORBI</name>
<gene>
    <name evidence="2" type="ORF">SORBI_3002G430601</name>
</gene>
<evidence type="ECO:0000313" key="2">
    <source>
        <dbReference type="EMBL" id="OQU90561.1"/>
    </source>
</evidence>
<dbReference type="AlphaFoldDB" id="A0A1W0W889"/>
<dbReference type="InParanoid" id="A0A1W0W889"/>